<dbReference type="Gene3D" id="3.90.79.10">
    <property type="entry name" value="Nucleoside Triphosphate Pyrophosphohydrolase"/>
    <property type="match status" value="1"/>
</dbReference>
<feature type="domain" description="Nudix hydrolase" evidence="1">
    <location>
        <begin position="118"/>
        <end position="270"/>
    </location>
</feature>
<dbReference type="EMBL" id="PDNA01000151">
    <property type="protein sequence ID" value="PGH09693.1"/>
    <property type="molecule type" value="Genomic_DNA"/>
</dbReference>
<evidence type="ECO:0000313" key="3">
    <source>
        <dbReference type="Proteomes" id="UP000224634"/>
    </source>
</evidence>
<dbReference type="PANTHER" id="PTHR13622">
    <property type="entry name" value="THIAMIN PYROPHOSPHOKINASE"/>
    <property type="match status" value="1"/>
</dbReference>
<organism evidence="2 3">
    <name type="scientific">Polytolypa hystricis (strain UAMH7299)</name>
    <dbReference type="NCBI Taxonomy" id="1447883"/>
    <lineage>
        <taxon>Eukaryota</taxon>
        <taxon>Fungi</taxon>
        <taxon>Dikarya</taxon>
        <taxon>Ascomycota</taxon>
        <taxon>Pezizomycotina</taxon>
        <taxon>Eurotiomycetes</taxon>
        <taxon>Eurotiomycetidae</taxon>
        <taxon>Onygenales</taxon>
        <taxon>Onygenales incertae sedis</taxon>
        <taxon>Polytolypa</taxon>
    </lineage>
</organism>
<dbReference type="OrthoDB" id="10261522at2759"/>
<protein>
    <recommendedName>
        <fullName evidence="1">Nudix hydrolase domain-containing protein</fullName>
    </recommendedName>
</protein>
<dbReference type="InterPro" id="IPR031804">
    <property type="entry name" value="DUF4743"/>
</dbReference>
<dbReference type="Pfam" id="PF15916">
    <property type="entry name" value="DUF4743"/>
    <property type="match status" value="1"/>
</dbReference>
<dbReference type="SUPFAM" id="SSF55811">
    <property type="entry name" value="Nudix"/>
    <property type="match status" value="1"/>
</dbReference>
<dbReference type="CDD" id="cd03676">
    <property type="entry name" value="NUDIX_Tnr3_like"/>
    <property type="match status" value="1"/>
</dbReference>
<dbReference type="PANTHER" id="PTHR13622:SF8">
    <property type="entry name" value="THIAMIN PYROPHOSPHOKINASE 1"/>
    <property type="match status" value="1"/>
</dbReference>
<dbReference type="Proteomes" id="UP000224634">
    <property type="component" value="Unassembled WGS sequence"/>
</dbReference>
<accession>A0A2B7XLM2</accession>
<reference evidence="2 3" key="1">
    <citation type="submission" date="2017-10" db="EMBL/GenBank/DDBJ databases">
        <title>Comparative genomics in systemic dimorphic fungi from Ajellomycetaceae.</title>
        <authorList>
            <person name="Munoz J.F."/>
            <person name="Mcewen J.G."/>
            <person name="Clay O.K."/>
            <person name="Cuomo C.A."/>
        </authorList>
    </citation>
    <scope>NUCLEOTIDE SEQUENCE [LARGE SCALE GENOMIC DNA]</scope>
    <source>
        <strain evidence="2 3">UAMH7299</strain>
    </source>
</reference>
<comment type="caution">
    <text evidence="2">The sequence shown here is derived from an EMBL/GenBank/DDBJ whole genome shotgun (WGS) entry which is preliminary data.</text>
</comment>
<dbReference type="InterPro" id="IPR015797">
    <property type="entry name" value="NUDIX_hydrolase-like_dom_sf"/>
</dbReference>
<keyword evidence="3" id="KW-1185">Reference proteome</keyword>
<gene>
    <name evidence="2" type="ORF">AJ80_07644</name>
</gene>
<dbReference type="PROSITE" id="PS51462">
    <property type="entry name" value="NUDIX"/>
    <property type="match status" value="1"/>
</dbReference>
<evidence type="ECO:0000259" key="1">
    <source>
        <dbReference type="PROSITE" id="PS51462"/>
    </source>
</evidence>
<name>A0A2B7XLM2_POLH7</name>
<evidence type="ECO:0000313" key="2">
    <source>
        <dbReference type="EMBL" id="PGH09693.1"/>
    </source>
</evidence>
<dbReference type="GO" id="GO:0044715">
    <property type="term" value="F:8-oxo-dGDP phosphatase activity"/>
    <property type="evidence" value="ECO:0007669"/>
    <property type="project" value="TreeGrafter"/>
</dbReference>
<dbReference type="AlphaFoldDB" id="A0A2B7XLM2"/>
<proteinExistence type="predicted"/>
<dbReference type="Pfam" id="PF00293">
    <property type="entry name" value="NUDIX"/>
    <property type="match status" value="1"/>
</dbReference>
<dbReference type="FunFam" id="3.90.79.10:FF:000019">
    <property type="entry name" value="Thiamin pyrophosphokinase, putative"/>
    <property type="match status" value="1"/>
</dbReference>
<dbReference type="InterPro" id="IPR000086">
    <property type="entry name" value="NUDIX_hydrolase_dom"/>
</dbReference>
<dbReference type="STRING" id="1447883.A0A2B7XLM2"/>
<sequence>MKSNLEILNICDQPHPDPASLYRFLIEGYEVPFGHITPDVAKRMPWGENWLIDHDARTAKLLGTSLDDRTQIMHEMLVSAREKHTFKLLAGWQNEPWPVYGPNKKLVLSIERAAAPLFGIVAYGVQLLAYEGSSASDDLKIWIARRAKTKRTFPGMLDSTVGGSMSTGETPFECLVRECEEEASFSEGLVRTCAVAAGTVNFVHVTDERYGGESGLPCPEIDFVYDMQLPEGVIPVPNDGEVEEMVLLSVEEVKSALAMGKFPPANGYVILDFFVRHGILTWENERDYVEIVSRLRRRLDFQTA</sequence>